<reference evidence="5 6" key="1">
    <citation type="journal article" date="2016" name="ISME J.">
        <title>Chasing the elusive Euryarchaeota class WSA2: genomes reveal a uniquely fastidious methyl-reducing methanogen.</title>
        <authorList>
            <person name="Nobu M.K."/>
            <person name="Narihiro T."/>
            <person name="Kuroda K."/>
            <person name="Mei R."/>
            <person name="Liu W.T."/>
        </authorList>
    </citation>
    <scope>NUCLEOTIDE SEQUENCE [LARGE SCALE GENOMIC DNA]</scope>
    <source>
        <strain evidence="5">U1lsi0528_Bin089</strain>
    </source>
</reference>
<organism evidence="5 6">
    <name type="scientific">Candidatus Methanofastidiosum methylothiophilum</name>
    <dbReference type="NCBI Taxonomy" id="1705564"/>
    <lineage>
        <taxon>Archaea</taxon>
        <taxon>Methanobacteriati</taxon>
        <taxon>Methanobacteriota</taxon>
        <taxon>Stenosarchaea group</taxon>
        <taxon>Candidatus Methanofastidiosia</taxon>
        <taxon>Candidatus Methanofastidiosales</taxon>
        <taxon>Candidatus Methanofastidiosaceae</taxon>
        <taxon>Candidatus Methanofastidiosum</taxon>
    </lineage>
</organism>
<dbReference type="Pfam" id="PF13426">
    <property type="entry name" value="PAS_9"/>
    <property type="match status" value="2"/>
</dbReference>
<dbReference type="InterPro" id="IPR052155">
    <property type="entry name" value="Biofilm_reg_signaling"/>
</dbReference>
<evidence type="ECO:0000256" key="1">
    <source>
        <dbReference type="ARBA" id="ARBA00023015"/>
    </source>
</evidence>
<keyword evidence="5" id="KW-0418">Kinase</keyword>
<protein>
    <submittedName>
        <fullName evidence="5">Sensory histidine kinase AtoS</fullName>
    </submittedName>
</protein>
<dbReference type="GO" id="GO:0016301">
    <property type="term" value="F:kinase activity"/>
    <property type="evidence" value="ECO:0007669"/>
    <property type="project" value="UniProtKB-KW"/>
</dbReference>
<feature type="domain" description="PAS" evidence="3">
    <location>
        <begin position="16"/>
        <end position="86"/>
    </location>
</feature>
<evidence type="ECO:0000259" key="4">
    <source>
        <dbReference type="PROSITE" id="PS50113"/>
    </source>
</evidence>
<dbReference type="AlphaFoldDB" id="A0A150J5Z6"/>
<keyword evidence="5" id="KW-0808">Transferase</keyword>
<keyword evidence="2" id="KW-0804">Transcription</keyword>
<dbReference type="EMBL" id="LNGD01000032">
    <property type="protein sequence ID" value="KYC52404.1"/>
    <property type="molecule type" value="Genomic_DNA"/>
</dbReference>
<dbReference type="InterPro" id="IPR013767">
    <property type="entry name" value="PAS_fold"/>
</dbReference>
<dbReference type="InterPro" id="IPR000014">
    <property type="entry name" value="PAS"/>
</dbReference>
<dbReference type="InterPro" id="IPR036388">
    <property type="entry name" value="WH-like_DNA-bd_sf"/>
</dbReference>
<evidence type="ECO:0000313" key="6">
    <source>
        <dbReference type="Proteomes" id="UP000075578"/>
    </source>
</evidence>
<dbReference type="CDD" id="cd00130">
    <property type="entry name" value="PAS"/>
    <property type="match status" value="3"/>
</dbReference>
<feature type="domain" description="PAS" evidence="3">
    <location>
        <begin position="431"/>
        <end position="502"/>
    </location>
</feature>
<dbReference type="SMART" id="SM00091">
    <property type="entry name" value="PAS"/>
    <property type="match status" value="3"/>
</dbReference>
<dbReference type="Gene3D" id="3.30.450.20">
    <property type="entry name" value="PAS domain"/>
    <property type="match status" value="3"/>
</dbReference>
<dbReference type="PATRIC" id="fig|1705564.3.peg.763"/>
<dbReference type="GO" id="GO:0006355">
    <property type="term" value="P:regulation of DNA-templated transcription"/>
    <property type="evidence" value="ECO:0007669"/>
    <property type="project" value="InterPro"/>
</dbReference>
<accession>A0A150J5Z6</accession>
<dbReference type="InterPro" id="IPR036390">
    <property type="entry name" value="WH_DNA-bd_sf"/>
</dbReference>
<dbReference type="InterPro" id="IPR008553">
    <property type="entry name" value="DUF835"/>
</dbReference>
<dbReference type="Proteomes" id="UP000075578">
    <property type="component" value="Unassembled WGS sequence"/>
</dbReference>
<proteinExistence type="predicted"/>
<feature type="domain" description="PAC" evidence="4">
    <location>
        <begin position="90"/>
        <end position="141"/>
    </location>
</feature>
<dbReference type="PROSITE" id="PS50112">
    <property type="entry name" value="PAS"/>
    <property type="match status" value="3"/>
</dbReference>
<dbReference type="SUPFAM" id="SSF55785">
    <property type="entry name" value="PYP-like sensor domain (PAS domain)"/>
    <property type="match status" value="3"/>
</dbReference>
<gene>
    <name evidence="5" type="ORF">AMQ74_00745</name>
</gene>
<evidence type="ECO:0000256" key="2">
    <source>
        <dbReference type="ARBA" id="ARBA00023163"/>
    </source>
</evidence>
<dbReference type="InterPro" id="IPR000700">
    <property type="entry name" value="PAS-assoc_C"/>
</dbReference>
<comment type="caution">
    <text evidence="5">The sequence shown here is derived from an EMBL/GenBank/DDBJ whole genome shotgun (WGS) entry which is preliminary data.</text>
</comment>
<sequence length="781" mass="90077">MKSAKNKIDTQNFDAIKDWYNFAVENAIDIIFIQDSNGKITYVNQTGINESGYSEEELLNMNPTQLVPPEYYKLMEDLQIKRLSGNMETLHYDMEYLKKDGKRLPVRVSSSPIIKDGKLEGVIHIVRNISEIKKTEKILSFYSELILKLCGINKMEKALEEILNFAIKIGEVDCGGIYLIDEKTSNFKLVSFKNISEETKSFFQNISPKSKYTSGPLFVRANDLTNSISKDMFEYLKEKEKLKFFSIIPFFHSGRPLGSLNIGSHDKEDISDLSKRILVSLSYEIGSVISRIRAEEALTESEYKYRELVESANSIIFVFDNNGKIISINKYGASFFGYDKAELIGKNVYDTITPKIESTGRNLMNLVDEIHTNPKQYSIHINENIKKNGEKVWVYWSNKPLYDKKGNLTSILAIGNDITENMNLQEKIKYSEIKFKSLFQNAHEAIIILNKDFLIQDINKATITTLGYPKEKLLDNMNIFDLASPLETERLKHILFKDFKNEGLVIETFFISGTGIVFPVEISFSIIEVKGEKSIICMVRDISEQKKKEEDLKKQLLKYDLDEGCIYLSKEPSDSLAFDAFTELIGVGYKGIIISREEKSYFDFEDINFEYYWLSKKIGPKNLSVDTTQLKEFFSAIKNKSVILLDSIDYLINNSSFIEVYNFINELREIAFFSKNIIIISADKNTLDPKQIRLLEKETKPIELKISESINKKLLEIIYYILNQNKLGINPSYSSIIKQLSMTRPTVRKYIRYLESNRYVIVHKKGRNKKVELTEKGKKLL</sequence>
<evidence type="ECO:0000259" key="3">
    <source>
        <dbReference type="PROSITE" id="PS50112"/>
    </source>
</evidence>
<name>A0A150J5Z6_9EURY</name>
<dbReference type="PROSITE" id="PS50113">
    <property type="entry name" value="PAC"/>
    <property type="match status" value="2"/>
</dbReference>
<feature type="domain" description="PAC" evidence="4">
    <location>
        <begin position="375"/>
        <end position="430"/>
    </location>
</feature>
<dbReference type="NCBIfam" id="TIGR00229">
    <property type="entry name" value="sensory_box"/>
    <property type="match status" value="3"/>
</dbReference>
<dbReference type="Pfam" id="PF00989">
    <property type="entry name" value="PAS"/>
    <property type="match status" value="1"/>
</dbReference>
<dbReference type="Pfam" id="PF05763">
    <property type="entry name" value="DUF835"/>
    <property type="match status" value="1"/>
</dbReference>
<dbReference type="PANTHER" id="PTHR44757">
    <property type="entry name" value="DIGUANYLATE CYCLASE DGCP"/>
    <property type="match status" value="1"/>
</dbReference>
<dbReference type="InterPro" id="IPR001610">
    <property type="entry name" value="PAC"/>
</dbReference>
<keyword evidence="1" id="KW-0805">Transcription regulation</keyword>
<dbReference type="Gene3D" id="1.10.10.10">
    <property type="entry name" value="Winged helix-like DNA-binding domain superfamily/Winged helix DNA-binding domain"/>
    <property type="match status" value="1"/>
</dbReference>
<dbReference type="SUPFAM" id="SSF46785">
    <property type="entry name" value="Winged helix' DNA-binding domain"/>
    <property type="match status" value="1"/>
</dbReference>
<dbReference type="InterPro" id="IPR035965">
    <property type="entry name" value="PAS-like_dom_sf"/>
</dbReference>
<dbReference type="PANTHER" id="PTHR44757:SF2">
    <property type="entry name" value="BIOFILM ARCHITECTURE MAINTENANCE PROTEIN MBAA"/>
    <property type="match status" value="1"/>
</dbReference>
<dbReference type="InterPro" id="IPR029016">
    <property type="entry name" value="GAF-like_dom_sf"/>
</dbReference>
<dbReference type="SUPFAM" id="SSF55781">
    <property type="entry name" value="GAF domain-like"/>
    <property type="match status" value="1"/>
</dbReference>
<feature type="domain" description="PAS" evidence="3">
    <location>
        <begin position="301"/>
        <end position="355"/>
    </location>
</feature>
<evidence type="ECO:0000313" key="5">
    <source>
        <dbReference type="EMBL" id="KYC52404.1"/>
    </source>
</evidence>
<dbReference type="SMART" id="SM00086">
    <property type="entry name" value="PAC"/>
    <property type="match status" value="3"/>
</dbReference>
<dbReference type="Gene3D" id="3.30.450.40">
    <property type="match status" value="1"/>
</dbReference>